<reference evidence="1" key="2">
    <citation type="submission" date="2022-12" db="EMBL/GenBank/DDBJ databases">
        <title>Development of a Multilocus Sequence Typing Scheme for Bacteroides fragilis Based on Whole Genome Sequencing Data and Clinical Application.</title>
        <authorList>
            <person name="Nielsen F.D."/>
            <person name="Justesen U.S."/>
        </authorList>
    </citation>
    <scope>NUCLEOTIDE SEQUENCE</scope>
    <source>
        <strain evidence="1">BF_BC_ODE_DK_2015_2</strain>
    </source>
</reference>
<evidence type="ECO:0000313" key="1">
    <source>
        <dbReference type="EMBL" id="MCZ2653856.1"/>
    </source>
</evidence>
<proteinExistence type="predicted"/>
<dbReference type="AlphaFoldDB" id="A0A3E5CJ89"/>
<evidence type="ECO:0008006" key="4">
    <source>
        <dbReference type="Google" id="ProtNLM"/>
    </source>
</evidence>
<comment type="caution">
    <text evidence="2">The sequence shown here is derived from an EMBL/GenBank/DDBJ whole genome shotgun (WGS) entry which is preliminary data.</text>
</comment>
<evidence type="ECO:0000313" key="2">
    <source>
        <dbReference type="EMBL" id="RGY67439.1"/>
    </source>
</evidence>
<gene>
    <name evidence="2" type="ORF">DXA27_15200</name>
    <name evidence="1" type="ORF">O1422_06735</name>
</gene>
<dbReference type="EMBL" id="QSDG01000014">
    <property type="protein sequence ID" value="RGY67439.1"/>
    <property type="molecule type" value="Genomic_DNA"/>
</dbReference>
<dbReference type="Proteomes" id="UP000284614">
    <property type="component" value="Unassembled WGS sequence"/>
</dbReference>
<accession>A0A3E5CJ89</accession>
<dbReference type="EMBL" id="JAPUAC010000004">
    <property type="protein sequence ID" value="MCZ2653856.1"/>
    <property type="molecule type" value="Genomic_DNA"/>
</dbReference>
<protein>
    <recommendedName>
        <fullName evidence="4">Asparagine synthetase domain-containing protein</fullName>
    </recommendedName>
</protein>
<reference evidence="2 3" key="1">
    <citation type="submission" date="2018-08" db="EMBL/GenBank/DDBJ databases">
        <title>A genome reference for cultivated species of the human gut microbiota.</title>
        <authorList>
            <person name="Zou Y."/>
            <person name="Xue W."/>
            <person name="Luo G."/>
        </authorList>
    </citation>
    <scope>NUCLEOTIDE SEQUENCE [LARGE SCALE GENOMIC DNA]</scope>
    <source>
        <strain evidence="2 3">OF01-1</strain>
    </source>
</reference>
<name>A0A3E5CJ89_BACFG</name>
<dbReference type="RefSeq" id="WP_005808569.1">
    <property type="nucleotide sequence ID" value="NZ_CP119603.1"/>
</dbReference>
<sequence>MGRIVISNQIESLAKIEKKNEMQGFVVNKQTKIGSLNIVSYHKRLRRIENVYINGDDYCISAGTLTYNKAIGTEALKGIFEAFDGDVDKLRKQILGNYCLCICKNGVVSIFVDKYHVYKVFYQIVNGRITLSSDLIDVLLGISDFDESEYDLMLESFQCSPYGENTFVKDVKKLLGRQIILIDTGKNNIEVRNIGYEREHKQHNDIDAAAKFMASKIQEGYRQLTEGFGQDVGINMTGGLDSRVVLGGCLAAGIKPTLLHAQGNSPAVTGTEVGDLKCVESMSKKIGLSVLLMDWKCTYPDNFNLWDDLFAKYGFDYKFYGGNPNFFTSYESLGSSIPLVLETGLFGECMRIREQYNERKNPFENIQAFLQEYQLSGTNSSYLVRDDFYSNSHNLFDYVKDKFSSDLRAFGFNPDGPLSMDQFEEIRYVHHRSTDAVLINFLNQLTGCISVLSTEQVCEYLYDSTREFRAYGTLQLKIIENLSQELFNIPFFSHCRECVVNKSDCRLYRKVSFNERVGEFLRTLGLKDSSFYSLLRNLKYKFLKNDSGVQHNMVYSSELDRILPAVKQSIDADTDVIPKYINTDHIPSDDSLIHIIYYAMNIHGLKLIKQGVFK</sequence>
<evidence type="ECO:0000313" key="3">
    <source>
        <dbReference type="Proteomes" id="UP000284614"/>
    </source>
</evidence>
<dbReference type="Proteomes" id="UP001075704">
    <property type="component" value="Unassembled WGS sequence"/>
</dbReference>
<organism evidence="2 3">
    <name type="scientific">Bacteroides fragilis</name>
    <dbReference type="NCBI Taxonomy" id="817"/>
    <lineage>
        <taxon>Bacteria</taxon>
        <taxon>Pseudomonadati</taxon>
        <taxon>Bacteroidota</taxon>
        <taxon>Bacteroidia</taxon>
        <taxon>Bacteroidales</taxon>
        <taxon>Bacteroidaceae</taxon>
        <taxon>Bacteroides</taxon>
    </lineage>
</organism>